<dbReference type="Gene3D" id="3.40.50.12780">
    <property type="entry name" value="N-terminal domain of ligase-like"/>
    <property type="match status" value="1"/>
</dbReference>
<dbReference type="Pfam" id="PF00501">
    <property type="entry name" value="AMP-binding"/>
    <property type="match status" value="1"/>
</dbReference>
<comment type="similarity">
    <text evidence="1">Belongs to the ATP-dependent AMP-binding enzyme family.</text>
</comment>
<dbReference type="GO" id="GO:0070566">
    <property type="term" value="F:adenylyltransferase activity"/>
    <property type="evidence" value="ECO:0007669"/>
    <property type="project" value="TreeGrafter"/>
</dbReference>
<reference evidence="4 5" key="1">
    <citation type="submission" date="2016-10" db="EMBL/GenBank/DDBJ databases">
        <authorList>
            <person name="de Groot N.N."/>
        </authorList>
    </citation>
    <scope>NUCLEOTIDE SEQUENCE [LARGE SCALE GENOMIC DNA]</scope>
    <source>
        <strain evidence="4 5">Nl14</strain>
    </source>
</reference>
<dbReference type="InterPro" id="IPR045851">
    <property type="entry name" value="AMP-bd_C_sf"/>
</dbReference>
<name>A0A1I7GAJ8_9PROT</name>
<dbReference type="AlphaFoldDB" id="A0A1I7GAJ8"/>
<feature type="domain" description="AMP-dependent synthetase/ligase" evidence="3">
    <location>
        <begin position="83"/>
        <end position="463"/>
    </location>
</feature>
<organism evidence="4 5">
    <name type="scientific">Nitrosospira multiformis</name>
    <dbReference type="NCBI Taxonomy" id="1231"/>
    <lineage>
        <taxon>Bacteria</taxon>
        <taxon>Pseudomonadati</taxon>
        <taxon>Pseudomonadota</taxon>
        <taxon>Betaproteobacteria</taxon>
        <taxon>Nitrosomonadales</taxon>
        <taxon>Nitrosomonadaceae</taxon>
        <taxon>Nitrosospira</taxon>
    </lineage>
</organism>
<dbReference type="GO" id="GO:0006633">
    <property type="term" value="P:fatty acid biosynthetic process"/>
    <property type="evidence" value="ECO:0007669"/>
    <property type="project" value="TreeGrafter"/>
</dbReference>
<sequence length="620" mass="67683">MTSTINLEGKTLSSTIAKLNAPLTQAFNPQLLSSEQSAIAIPTPTYNTQSQRLADFDTLIAALEYAAAGTAGYNFYDAKGNLRSILSYQALRQNAQAAARQLLGLGLARGDRVAVIADTTPEFMEIFYACRYAGLVPYAMPVPVNLGSHAVYVRQLRGMLEAGQASAALANVDYVGFLKEAAEGSQYLRWVGTPEQLGELPALNTELAANSPDEIAYLQFTSGSTRMPRGVVITEGALMSNLQGIVRHGLNIRAGDRCASWLPFYHDMGLVGMVMAPMVAQVSVDYLATRDFAIRPLQWLRLISRNRATIAFSQPFGLKLCTLRVRDSDLEDLDLSSWRAAGVGAEMIRPDTLRNFAEKFAPAGFDARAFLPCYGLAESTLAVTFSQVGEGFQSLRVDAATLVDRKMAVRLQVEGRKYSEFVNCGRALPGHTVKVADEAGQQLPDLRVGSVLVQGSSIMTGYFNNPEDTCKTLKPGNWLDTGDLGFLFEGDLYITGRRTDVIIVNGRNIRAQDIEELAEQQPEVRTREASAFGITDANDVTTIVLVIECRLTSVTDRQSLTSRLQRLVYMAFGVNCLVELVPPHTLPRTSSGKLSRFAARQGFIQRTQLTDQLSAESGDK</sequence>
<dbReference type="InterPro" id="IPR040097">
    <property type="entry name" value="FAAL/FAAC"/>
</dbReference>
<evidence type="ECO:0000259" key="3">
    <source>
        <dbReference type="Pfam" id="PF00501"/>
    </source>
</evidence>
<evidence type="ECO:0000256" key="2">
    <source>
        <dbReference type="ARBA" id="ARBA00022598"/>
    </source>
</evidence>
<protein>
    <submittedName>
        <fullName evidence="4">Fatty-acyl-CoA synthase</fullName>
    </submittedName>
</protein>
<dbReference type="InterPro" id="IPR000873">
    <property type="entry name" value="AMP-dep_synth/lig_dom"/>
</dbReference>
<accession>A0A1I7GAJ8</accession>
<evidence type="ECO:0000313" key="5">
    <source>
        <dbReference type="Proteomes" id="UP000182649"/>
    </source>
</evidence>
<dbReference type="NCBIfam" id="NF006624">
    <property type="entry name" value="PRK09192.1"/>
    <property type="match status" value="1"/>
</dbReference>
<dbReference type="GO" id="GO:0016874">
    <property type="term" value="F:ligase activity"/>
    <property type="evidence" value="ECO:0007669"/>
    <property type="project" value="UniProtKB-KW"/>
</dbReference>
<dbReference type="GO" id="GO:0005886">
    <property type="term" value="C:plasma membrane"/>
    <property type="evidence" value="ECO:0007669"/>
    <property type="project" value="TreeGrafter"/>
</dbReference>
<dbReference type="SUPFAM" id="SSF56801">
    <property type="entry name" value="Acetyl-CoA synthetase-like"/>
    <property type="match status" value="1"/>
</dbReference>
<dbReference type="PANTHER" id="PTHR22754:SF32">
    <property type="entry name" value="DISCO-INTERACTING PROTEIN 2"/>
    <property type="match status" value="1"/>
</dbReference>
<dbReference type="Proteomes" id="UP000182649">
    <property type="component" value="Unassembled WGS sequence"/>
</dbReference>
<proteinExistence type="inferred from homology"/>
<dbReference type="Gene3D" id="3.30.300.30">
    <property type="match status" value="1"/>
</dbReference>
<dbReference type="EMBL" id="FPBZ01000004">
    <property type="protein sequence ID" value="SFU45472.1"/>
    <property type="molecule type" value="Genomic_DNA"/>
</dbReference>
<dbReference type="InterPro" id="IPR042099">
    <property type="entry name" value="ANL_N_sf"/>
</dbReference>
<dbReference type="PANTHER" id="PTHR22754">
    <property type="entry name" value="DISCO-INTERACTING PROTEIN 2 DIP2 -RELATED"/>
    <property type="match status" value="1"/>
</dbReference>
<keyword evidence="2" id="KW-0436">Ligase</keyword>
<evidence type="ECO:0000313" key="4">
    <source>
        <dbReference type="EMBL" id="SFU45472.1"/>
    </source>
</evidence>
<dbReference type="CDD" id="cd05931">
    <property type="entry name" value="FAAL"/>
    <property type="match status" value="1"/>
</dbReference>
<evidence type="ECO:0000256" key="1">
    <source>
        <dbReference type="ARBA" id="ARBA00006432"/>
    </source>
</evidence>
<gene>
    <name evidence="4" type="ORF">SAMN05216417_10454</name>
</gene>